<comment type="caution">
    <text evidence="1">The sequence shown here is derived from an EMBL/GenBank/DDBJ whole genome shotgun (WGS) entry which is preliminary data.</text>
</comment>
<evidence type="ECO:0000313" key="2">
    <source>
        <dbReference type="Proteomes" id="UP001501585"/>
    </source>
</evidence>
<dbReference type="Proteomes" id="UP001501585">
    <property type="component" value="Unassembled WGS sequence"/>
</dbReference>
<sequence>MIIQPFADVEGLVVEYLESRLPDFPTEWRSTAVRAESFSERSPGEDPRLSVRSEEVTGNYPITQNAAVRVTAWTDDRDSAKALAHLAHAALMEHVGDRDVVAVQQVDGVVAGFDPDVPEPFASFTVLVTQRPS</sequence>
<evidence type="ECO:0008006" key="3">
    <source>
        <dbReference type="Google" id="ProtNLM"/>
    </source>
</evidence>
<organism evidence="1 2">
    <name type="scientific">Nocardiopsis rhodophaea</name>
    <dbReference type="NCBI Taxonomy" id="280238"/>
    <lineage>
        <taxon>Bacteria</taxon>
        <taxon>Bacillati</taxon>
        <taxon>Actinomycetota</taxon>
        <taxon>Actinomycetes</taxon>
        <taxon>Streptosporangiales</taxon>
        <taxon>Nocardiopsidaceae</taxon>
        <taxon>Nocardiopsis</taxon>
    </lineage>
</organism>
<keyword evidence="2" id="KW-1185">Reference proteome</keyword>
<accession>A0ABN2SCR9</accession>
<name>A0ABN2SCR9_9ACTN</name>
<evidence type="ECO:0000313" key="1">
    <source>
        <dbReference type="EMBL" id="GAA1983432.1"/>
    </source>
</evidence>
<reference evidence="1 2" key="1">
    <citation type="journal article" date="2019" name="Int. J. Syst. Evol. Microbiol.">
        <title>The Global Catalogue of Microorganisms (GCM) 10K type strain sequencing project: providing services to taxonomists for standard genome sequencing and annotation.</title>
        <authorList>
            <consortium name="The Broad Institute Genomics Platform"/>
            <consortium name="The Broad Institute Genome Sequencing Center for Infectious Disease"/>
            <person name="Wu L."/>
            <person name="Ma J."/>
        </authorList>
    </citation>
    <scope>NUCLEOTIDE SEQUENCE [LARGE SCALE GENOMIC DNA]</scope>
    <source>
        <strain evidence="1 2">JCM 15313</strain>
    </source>
</reference>
<proteinExistence type="predicted"/>
<gene>
    <name evidence="1" type="ORF">GCM10009799_05900</name>
</gene>
<protein>
    <recommendedName>
        <fullName evidence="3">Tail terminator</fullName>
    </recommendedName>
</protein>
<dbReference type="EMBL" id="BAAAPC010000002">
    <property type="protein sequence ID" value="GAA1983432.1"/>
    <property type="molecule type" value="Genomic_DNA"/>
</dbReference>
<dbReference type="RefSeq" id="WP_344099268.1">
    <property type="nucleotide sequence ID" value="NZ_BAAAPC010000002.1"/>
</dbReference>